<protein>
    <submittedName>
        <fullName evidence="7">Sigma-70 family RNA polymerase sigma factor</fullName>
    </submittedName>
</protein>
<dbReference type="InterPro" id="IPR013325">
    <property type="entry name" value="RNA_pol_sigma_r2"/>
</dbReference>
<proteinExistence type="inferred from homology"/>
<gene>
    <name evidence="7" type="ORF">QTL97_15625</name>
</gene>
<dbReference type="NCBIfam" id="TIGR02937">
    <property type="entry name" value="sigma70-ECF"/>
    <property type="match status" value="1"/>
</dbReference>
<evidence type="ECO:0000259" key="6">
    <source>
        <dbReference type="Pfam" id="PF08281"/>
    </source>
</evidence>
<keyword evidence="3" id="KW-0731">Sigma factor</keyword>
<comment type="caution">
    <text evidence="7">The sequence shown here is derived from an EMBL/GenBank/DDBJ whole genome shotgun (WGS) entry which is preliminary data.</text>
</comment>
<dbReference type="GO" id="GO:0003677">
    <property type="term" value="F:DNA binding"/>
    <property type="evidence" value="ECO:0007669"/>
    <property type="project" value="InterPro"/>
</dbReference>
<evidence type="ECO:0000256" key="2">
    <source>
        <dbReference type="ARBA" id="ARBA00023015"/>
    </source>
</evidence>
<evidence type="ECO:0000313" key="8">
    <source>
        <dbReference type="Proteomes" id="UP001271648"/>
    </source>
</evidence>
<dbReference type="SUPFAM" id="SSF88659">
    <property type="entry name" value="Sigma3 and sigma4 domains of RNA polymerase sigma factors"/>
    <property type="match status" value="1"/>
</dbReference>
<reference evidence="7 8" key="1">
    <citation type="submission" date="2023-06" db="EMBL/GenBank/DDBJ databases">
        <title>Sporosarcina sp. nov., isolated from Korean traditional fermented seafood 'Jeotgal'.</title>
        <authorList>
            <person name="Yang A.I."/>
            <person name="Shin N.-R."/>
        </authorList>
    </citation>
    <scope>NUCLEOTIDE SEQUENCE [LARGE SCALE GENOMIC DNA]</scope>
    <source>
        <strain evidence="7 8">KCTC43456</strain>
    </source>
</reference>
<dbReference type="AlphaFoldDB" id="A0AAW9AH24"/>
<evidence type="ECO:0000256" key="4">
    <source>
        <dbReference type="ARBA" id="ARBA00023163"/>
    </source>
</evidence>
<keyword evidence="8" id="KW-1185">Reference proteome</keyword>
<dbReference type="Gene3D" id="1.10.1740.10">
    <property type="match status" value="1"/>
</dbReference>
<dbReference type="InterPro" id="IPR007627">
    <property type="entry name" value="RNA_pol_sigma70_r2"/>
</dbReference>
<dbReference type="Proteomes" id="UP001271648">
    <property type="component" value="Unassembled WGS sequence"/>
</dbReference>
<dbReference type="Pfam" id="PF08281">
    <property type="entry name" value="Sigma70_r4_2"/>
    <property type="match status" value="1"/>
</dbReference>
<dbReference type="EMBL" id="JAUBDJ010000012">
    <property type="protein sequence ID" value="MDW0118361.1"/>
    <property type="molecule type" value="Genomic_DNA"/>
</dbReference>
<dbReference type="InterPro" id="IPR013324">
    <property type="entry name" value="RNA_pol_sigma_r3/r4-like"/>
</dbReference>
<dbReference type="Pfam" id="PF04542">
    <property type="entry name" value="Sigma70_r2"/>
    <property type="match status" value="1"/>
</dbReference>
<dbReference type="PANTHER" id="PTHR43133">
    <property type="entry name" value="RNA POLYMERASE ECF-TYPE SIGMA FACTO"/>
    <property type="match status" value="1"/>
</dbReference>
<accession>A0AAW9AH24</accession>
<sequence>MEINKQNLSNADETSQVVDPDEILLNYLMKEYATKLKRIAYLYTNDHSECEDIIQEVFISCYRNLSKFRNESNYETWLTRITINKCKDHQRLWSIRNLIYMPLKQLVKTEGSAEEQYIHSENSKEILKQISLLSHKFKEVLILYYFNEMTMQEISETLGINHNTVKSRLLRGKNALLKNLEGSNYNGTL</sequence>
<dbReference type="InterPro" id="IPR036388">
    <property type="entry name" value="WH-like_DNA-bd_sf"/>
</dbReference>
<feature type="domain" description="RNA polymerase sigma-70 region 2" evidence="5">
    <location>
        <begin position="28"/>
        <end position="91"/>
    </location>
</feature>
<evidence type="ECO:0000256" key="3">
    <source>
        <dbReference type="ARBA" id="ARBA00023082"/>
    </source>
</evidence>
<dbReference type="RefSeq" id="WP_317941209.1">
    <property type="nucleotide sequence ID" value="NZ_JAUBDJ010000012.1"/>
</dbReference>
<evidence type="ECO:0000256" key="1">
    <source>
        <dbReference type="ARBA" id="ARBA00010641"/>
    </source>
</evidence>
<dbReference type="GO" id="GO:0006352">
    <property type="term" value="P:DNA-templated transcription initiation"/>
    <property type="evidence" value="ECO:0007669"/>
    <property type="project" value="InterPro"/>
</dbReference>
<dbReference type="CDD" id="cd06171">
    <property type="entry name" value="Sigma70_r4"/>
    <property type="match status" value="1"/>
</dbReference>
<name>A0AAW9AH24_9BACL</name>
<feature type="domain" description="RNA polymerase sigma factor 70 region 4 type 2" evidence="6">
    <location>
        <begin position="125"/>
        <end position="176"/>
    </location>
</feature>
<dbReference type="PANTHER" id="PTHR43133:SF60">
    <property type="entry name" value="RNA POLYMERASE SIGMA FACTOR SIGV"/>
    <property type="match status" value="1"/>
</dbReference>
<dbReference type="InterPro" id="IPR039425">
    <property type="entry name" value="RNA_pol_sigma-70-like"/>
</dbReference>
<comment type="similarity">
    <text evidence="1">Belongs to the sigma-70 factor family. ECF subfamily.</text>
</comment>
<dbReference type="InterPro" id="IPR014284">
    <property type="entry name" value="RNA_pol_sigma-70_dom"/>
</dbReference>
<keyword evidence="4" id="KW-0804">Transcription</keyword>
<organism evidence="7 8">
    <name type="scientific">Sporosarcina thermotolerans</name>
    <dbReference type="NCBI Taxonomy" id="633404"/>
    <lineage>
        <taxon>Bacteria</taxon>
        <taxon>Bacillati</taxon>
        <taxon>Bacillota</taxon>
        <taxon>Bacilli</taxon>
        <taxon>Bacillales</taxon>
        <taxon>Caryophanaceae</taxon>
        <taxon>Sporosarcina</taxon>
    </lineage>
</organism>
<dbReference type="GO" id="GO:0016987">
    <property type="term" value="F:sigma factor activity"/>
    <property type="evidence" value="ECO:0007669"/>
    <property type="project" value="UniProtKB-KW"/>
</dbReference>
<evidence type="ECO:0000259" key="5">
    <source>
        <dbReference type="Pfam" id="PF04542"/>
    </source>
</evidence>
<dbReference type="InterPro" id="IPR013249">
    <property type="entry name" value="RNA_pol_sigma70_r4_t2"/>
</dbReference>
<dbReference type="SUPFAM" id="SSF88946">
    <property type="entry name" value="Sigma2 domain of RNA polymerase sigma factors"/>
    <property type="match status" value="1"/>
</dbReference>
<keyword evidence="2" id="KW-0805">Transcription regulation</keyword>
<evidence type="ECO:0000313" key="7">
    <source>
        <dbReference type="EMBL" id="MDW0118361.1"/>
    </source>
</evidence>
<dbReference type="Gene3D" id="1.10.10.10">
    <property type="entry name" value="Winged helix-like DNA-binding domain superfamily/Winged helix DNA-binding domain"/>
    <property type="match status" value="1"/>
</dbReference>